<dbReference type="STRING" id="4829.A0A168QFJ6"/>
<sequence length="216" mass="23515">MSTPESRKTGRVKFFNSTKGYGFIIPDDQMGQSEVEVFVHHTAIRNDGGFKSLSEAEEVEYDLVQGSKGMQAANVTGIGGVPVKGDPRAGQRPPHYQNNGGGYNGGRNQYNSGYALDPYASGYGYPMGANGFPAYGGNANMGGNQGLPQGFQYGQPMPMYGGGQQQFGYQQPPFAQPSQQQQQQQPQQQQQQPQQQLHQHQYGSPRLSSPDHHQGI</sequence>
<evidence type="ECO:0000313" key="4">
    <source>
        <dbReference type="Proteomes" id="UP000078561"/>
    </source>
</evidence>
<reference evidence="3" key="1">
    <citation type="submission" date="2016-04" db="EMBL/GenBank/DDBJ databases">
        <authorList>
            <person name="Evans L.H."/>
            <person name="Alamgir A."/>
            <person name="Owens N."/>
            <person name="Weber N.D."/>
            <person name="Virtaneva K."/>
            <person name="Barbian K."/>
            <person name="Babar A."/>
            <person name="Rosenke K."/>
        </authorList>
    </citation>
    <scope>NUCLEOTIDE SEQUENCE [LARGE SCALE GENOMIC DNA]</scope>
    <source>
        <strain evidence="3">CBS 101.48</strain>
    </source>
</reference>
<dbReference type="InterPro" id="IPR011129">
    <property type="entry name" value="CSD"/>
</dbReference>
<keyword evidence="4" id="KW-1185">Reference proteome</keyword>
<dbReference type="InParanoid" id="A0A168QFJ6"/>
<dbReference type="GO" id="GO:0003676">
    <property type="term" value="F:nucleic acid binding"/>
    <property type="evidence" value="ECO:0007669"/>
    <property type="project" value="InterPro"/>
</dbReference>
<accession>A0A168QFJ6</accession>
<protein>
    <recommendedName>
        <fullName evidence="2">CSD domain-containing protein</fullName>
    </recommendedName>
</protein>
<evidence type="ECO:0000313" key="3">
    <source>
        <dbReference type="EMBL" id="SAM04574.1"/>
    </source>
</evidence>
<dbReference type="OMA" id="PRAQRQY"/>
<proteinExistence type="predicted"/>
<dbReference type="InterPro" id="IPR002059">
    <property type="entry name" value="CSP_DNA-bd"/>
</dbReference>
<dbReference type="SUPFAM" id="SSF50249">
    <property type="entry name" value="Nucleic acid-binding proteins"/>
    <property type="match status" value="1"/>
</dbReference>
<organism evidence="3">
    <name type="scientific">Absidia glauca</name>
    <name type="common">Pin mould</name>
    <dbReference type="NCBI Taxonomy" id="4829"/>
    <lineage>
        <taxon>Eukaryota</taxon>
        <taxon>Fungi</taxon>
        <taxon>Fungi incertae sedis</taxon>
        <taxon>Mucoromycota</taxon>
        <taxon>Mucoromycotina</taxon>
        <taxon>Mucoromycetes</taxon>
        <taxon>Mucorales</taxon>
        <taxon>Cunninghamellaceae</taxon>
        <taxon>Absidia</taxon>
    </lineage>
</organism>
<dbReference type="SMART" id="SM00357">
    <property type="entry name" value="CSP"/>
    <property type="match status" value="1"/>
</dbReference>
<feature type="compositionally biased region" description="Low complexity" evidence="1">
    <location>
        <begin position="166"/>
        <end position="201"/>
    </location>
</feature>
<dbReference type="Gene3D" id="2.40.50.140">
    <property type="entry name" value="Nucleic acid-binding proteins"/>
    <property type="match status" value="1"/>
</dbReference>
<dbReference type="PRINTS" id="PR00050">
    <property type="entry name" value="COLDSHOCK"/>
</dbReference>
<dbReference type="EMBL" id="LT554414">
    <property type="protein sequence ID" value="SAM04574.1"/>
    <property type="molecule type" value="Genomic_DNA"/>
</dbReference>
<feature type="region of interest" description="Disordered" evidence="1">
    <location>
        <begin position="77"/>
        <end position="105"/>
    </location>
</feature>
<dbReference type="InterPro" id="IPR050181">
    <property type="entry name" value="Cold_shock_domain"/>
</dbReference>
<evidence type="ECO:0000256" key="1">
    <source>
        <dbReference type="SAM" id="MobiDB-lite"/>
    </source>
</evidence>
<dbReference type="Proteomes" id="UP000078561">
    <property type="component" value="Unassembled WGS sequence"/>
</dbReference>
<gene>
    <name evidence="3" type="primary">ABSGL_10440.1 scaffold 12026</name>
</gene>
<feature type="domain" description="CSD" evidence="2">
    <location>
        <begin position="7"/>
        <end position="77"/>
    </location>
</feature>
<dbReference type="InterPro" id="IPR012340">
    <property type="entry name" value="NA-bd_OB-fold"/>
</dbReference>
<name>A0A168QFJ6_ABSGL</name>
<dbReference type="OrthoDB" id="422005at2759"/>
<dbReference type="PANTHER" id="PTHR11544">
    <property type="entry name" value="COLD SHOCK DOMAIN CONTAINING PROTEINS"/>
    <property type="match status" value="1"/>
</dbReference>
<dbReference type="Pfam" id="PF00313">
    <property type="entry name" value="CSD"/>
    <property type="match status" value="1"/>
</dbReference>
<evidence type="ECO:0000259" key="2">
    <source>
        <dbReference type="PROSITE" id="PS51857"/>
    </source>
</evidence>
<dbReference type="PROSITE" id="PS51857">
    <property type="entry name" value="CSD_2"/>
    <property type="match status" value="1"/>
</dbReference>
<dbReference type="AlphaFoldDB" id="A0A168QFJ6"/>
<feature type="region of interest" description="Disordered" evidence="1">
    <location>
        <begin position="147"/>
        <end position="216"/>
    </location>
</feature>